<accession>A0A8J3B8D5</accession>
<dbReference type="PROSITE" id="PS50109">
    <property type="entry name" value="HIS_KIN"/>
    <property type="match status" value="1"/>
</dbReference>
<dbReference type="GO" id="GO:0005524">
    <property type="term" value="F:ATP binding"/>
    <property type="evidence" value="ECO:0007669"/>
    <property type="project" value="UniProtKB-KW"/>
</dbReference>
<dbReference type="PANTHER" id="PTHR44936">
    <property type="entry name" value="SENSOR PROTEIN CREC"/>
    <property type="match status" value="1"/>
</dbReference>
<keyword evidence="9" id="KW-0067">ATP-binding</keyword>
<keyword evidence="16" id="KW-1185">Reference proteome</keyword>
<keyword evidence="7" id="KW-0547">Nucleotide-binding</keyword>
<feature type="compositionally biased region" description="Polar residues" evidence="12">
    <location>
        <begin position="827"/>
        <end position="837"/>
    </location>
</feature>
<evidence type="ECO:0000259" key="14">
    <source>
        <dbReference type="PROSITE" id="PS50109"/>
    </source>
</evidence>
<dbReference type="SMART" id="SM00304">
    <property type="entry name" value="HAMP"/>
    <property type="match status" value="1"/>
</dbReference>
<feature type="transmembrane region" description="Helical" evidence="13">
    <location>
        <begin position="13"/>
        <end position="36"/>
    </location>
</feature>
<feature type="compositionally biased region" description="Pro residues" evidence="12">
    <location>
        <begin position="672"/>
        <end position="681"/>
    </location>
</feature>
<evidence type="ECO:0000256" key="8">
    <source>
        <dbReference type="ARBA" id="ARBA00022777"/>
    </source>
</evidence>
<feature type="region of interest" description="Disordered" evidence="12">
    <location>
        <begin position="643"/>
        <end position="843"/>
    </location>
</feature>
<keyword evidence="11" id="KW-0902">Two-component regulatory system</keyword>
<feature type="region of interest" description="Disordered" evidence="12">
    <location>
        <begin position="868"/>
        <end position="1026"/>
    </location>
</feature>
<dbReference type="EC" id="2.7.13.3" evidence="3"/>
<evidence type="ECO:0000256" key="5">
    <source>
        <dbReference type="ARBA" id="ARBA00022679"/>
    </source>
</evidence>
<dbReference type="Pfam" id="PF08376">
    <property type="entry name" value="NIT"/>
    <property type="match status" value="1"/>
</dbReference>
<dbReference type="GO" id="GO:0016020">
    <property type="term" value="C:membrane"/>
    <property type="evidence" value="ECO:0007669"/>
    <property type="project" value="UniProtKB-SubCell"/>
</dbReference>
<feature type="transmembrane region" description="Helical" evidence="13">
    <location>
        <begin position="316"/>
        <end position="338"/>
    </location>
</feature>
<evidence type="ECO:0000256" key="9">
    <source>
        <dbReference type="ARBA" id="ARBA00022840"/>
    </source>
</evidence>
<dbReference type="CDD" id="cd06225">
    <property type="entry name" value="HAMP"/>
    <property type="match status" value="1"/>
</dbReference>
<name>A0A8J3B8D5_9ACTN</name>
<keyword evidence="13" id="KW-0472">Membrane</keyword>
<proteinExistence type="predicted"/>
<comment type="subcellular location">
    <subcellularLocation>
        <location evidence="2">Membrane</location>
    </subcellularLocation>
</comment>
<dbReference type="PANTHER" id="PTHR44936:SF9">
    <property type="entry name" value="SENSOR PROTEIN CREC"/>
    <property type="match status" value="1"/>
</dbReference>
<comment type="caution">
    <text evidence="15">The sequence shown here is derived from an EMBL/GenBank/DDBJ whole genome shotgun (WGS) entry which is preliminary data.</text>
</comment>
<reference evidence="15" key="1">
    <citation type="journal article" date="2014" name="Int. J. Syst. Evol. Microbiol.">
        <title>Complete genome sequence of Corynebacterium casei LMG S-19264T (=DSM 44701T), isolated from a smear-ripened cheese.</title>
        <authorList>
            <consortium name="US DOE Joint Genome Institute (JGI-PGF)"/>
            <person name="Walter F."/>
            <person name="Albersmeier A."/>
            <person name="Kalinowski J."/>
            <person name="Ruckert C."/>
        </authorList>
    </citation>
    <scope>NUCLEOTIDE SEQUENCE</scope>
    <source>
        <strain evidence="15">JCM 3090</strain>
    </source>
</reference>
<reference evidence="15" key="2">
    <citation type="submission" date="2020-09" db="EMBL/GenBank/DDBJ databases">
        <authorList>
            <person name="Sun Q."/>
            <person name="Ohkuma M."/>
        </authorList>
    </citation>
    <scope>NUCLEOTIDE SEQUENCE</scope>
    <source>
        <strain evidence="15">JCM 3090</strain>
    </source>
</reference>
<comment type="catalytic activity">
    <reaction evidence="1">
        <text>ATP + protein L-histidine = ADP + protein N-phospho-L-histidine.</text>
        <dbReference type="EC" id="2.7.13.3"/>
    </reaction>
</comment>
<dbReference type="InterPro" id="IPR050980">
    <property type="entry name" value="2C_sensor_his_kinase"/>
</dbReference>
<evidence type="ECO:0000256" key="3">
    <source>
        <dbReference type="ARBA" id="ARBA00012438"/>
    </source>
</evidence>
<evidence type="ECO:0000256" key="13">
    <source>
        <dbReference type="SAM" id="Phobius"/>
    </source>
</evidence>
<dbReference type="AlphaFoldDB" id="A0A8J3B8D5"/>
<evidence type="ECO:0000256" key="2">
    <source>
        <dbReference type="ARBA" id="ARBA00004370"/>
    </source>
</evidence>
<dbReference type="Gene3D" id="6.10.340.10">
    <property type="match status" value="1"/>
</dbReference>
<dbReference type="InterPro" id="IPR003660">
    <property type="entry name" value="HAMP_dom"/>
</dbReference>
<evidence type="ECO:0000256" key="11">
    <source>
        <dbReference type="ARBA" id="ARBA00023012"/>
    </source>
</evidence>
<dbReference type="InterPro" id="IPR003594">
    <property type="entry name" value="HATPase_dom"/>
</dbReference>
<evidence type="ECO:0000256" key="7">
    <source>
        <dbReference type="ARBA" id="ARBA00022741"/>
    </source>
</evidence>
<keyword evidence="4" id="KW-0597">Phosphoprotein</keyword>
<feature type="compositionally biased region" description="Basic and acidic residues" evidence="12">
    <location>
        <begin position="660"/>
        <end position="670"/>
    </location>
</feature>
<evidence type="ECO:0000256" key="6">
    <source>
        <dbReference type="ARBA" id="ARBA00022692"/>
    </source>
</evidence>
<dbReference type="InterPro" id="IPR013587">
    <property type="entry name" value="Nitrate/nitrite_sensing"/>
</dbReference>
<keyword evidence="8" id="KW-0418">Kinase</keyword>
<evidence type="ECO:0000313" key="15">
    <source>
        <dbReference type="EMBL" id="GGJ92784.1"/>
    </source>
</evidence>
<dbReference type="SUPFAM" id="SSF55874">
    <property type="entry name" value="ATPase domain of HSP90 chaperone/DNA topoisomerase II/histidine kinase"/>
    <property type="match status" value="1"/>
</dbReference>
<evidence type="ECO:0000256" key="1">
    <source>
        <dbReference type="ARBA" id="ARBA00000085"/>
    </source>
</evidence>
<dbReference type="GO" id="GO:0004673">
    <property type="term" value="F:protein histidine kinase activity"/>
    <property type="evidence" value="ECO:0007669"/>
    <property type="project" value="UniProtKB-EC"/>
</dbReference>
<feature type="domain" description="Histidine kinase" evidence="14">
    <location>
        <begin position="431"/>
        <end position="639"/>
    </location>
</feature>
<sequence>MSRLRDAPIWAKLGLIMIVPTIATVVVGTTGLIGHIETQSAAERARNLAALSETASRLVNDIQHERATAAMLLASRDGAARARNLQVYRTAAETAGQGTAPYEQQRTALSGVPANVRGLLDQIDSELSSLGTLRTQVSEGKTSLSAAEIDYQTLIGYLVSVRDTGAHLAGDNALNDHMRAAAEVSRIKDFVSQRRVVVHQILGLGVLTPQLQLAYLSTQTGEKQAVATFKTIASRAERELFDRTVSGSGLRKAERYQGYLNSQRADSRMPDRDFTADEWDAAMREQGELLRSVEKELDADAVVTATDIRDAVRQRVLLETGLLLGMLLLAVLFAWLVARSMARSLRELKHGALAVAESGLPQAVARLRDPSLSAHLSPAQAALQIAEPLPVRSRDEFGQVTEAFNAVHLEAVKTAAEQAALRASVATMFVNLARRSQTLVDRLIGQLDRLERTEEDPDRLSELFQLDHLATRMRRNDENLLVLAGADSTRVQREPAPLTDVLRAAQSEVEHYTRIDISTEDTDARIAAHAVNDIVHLIAELFDNATSFSPPDSQVGVDARHVGEDLVVLVTDRGIGIGAEQLTELNRRLAAPPQVDIAVSRMMGLVVVARLANRHGVRVQLRKAEGQGTVAEVLVPAVLLKNTGEHRSGSGSAAAAAARGRAEAAARRGDAPPVPSQPTAPPNGVEQPLGPKRVPAWADLTGATPQLPPPPATGNGNGSGPGLPQRSERPPAGTPLIPRQAGSPDAPAGTPGGPPPIPTPPRLTAPPVPPALTAEPTRAELPAEPEHDDVPGRGGDAPPVWPPLPGRAGGTVPGGSPAPARGGVPLENTSELPTLTSPAGVPALPVAEETVELPIFRELESAWFRSHPAGPDGALALPGPLVDPEPLPEPEPEPIVRAAPAPRPVPDREPAYARAGEAATRTEPTPAWRTAADDGWRAAESVAAAEAPEKETTSAGLPKRKPMAQLVPGGIDGDNTSVQRRTPEGVRGLLSAYHRGVQRGRAKPTDEAASPPNAGQSARSGKERDA</sequence>
<dbReference type="Pfam" id="PF00672">
    <property type="entry name" value="HAMP"/>
    <property type="match status" value="1"/>
</dbReference>
<feature type="compositionally biased region" description="Low complexity" evidence="12">
    <location>
        <begin position="649"/>
        <end position="659"/>
    </location>
</feature>
<dbReference type="InterPro" id="IPR036890">
    <property type="entry name" value="HATPase_C_sf"/>
</dbReference>
<evidence type="ECO:0000313" key="16">
    <source>
        <dbReference type="Proteomes" id="UP000649739"/>
    </source>
</evidence>
<evidence type="ECO:0000256" key="12">
    <source>
        <dbReference type="SAM" id="MobiDB-lite"/>
    </source>
</evidence>
<dbReference type="GO" id="GO:0000160">
    <property type="term" value="P:phosphorelay signal transduction system"/>
    <property type="evidence" value="ECO:0007669"/>
    <property type="project" value="UniProtKB-KW"/>
</dbReference>
<dbReference type="SMART" id="SM00387">
    <property type="entry name" value="HATPase_c"/>
    <property type="match status" value="1"/>
</dbReference>
<evidence type="ECO:0000256" key="10">
    <source>
        <dbReference type="ARBA" id="ARBA00022989"/>
    </source>
</evidence>
<feature type="compositionally biased region" description="Pro residues" evidence="12">
    <location>
        <begin position="752"/>
        <end position="770"/>
    </location>
</feature>
<evidence type="ECO:0000256" key="4">
    <source>
        <dbReference type="ARBA" id="ARBA00022553"/>
    </source>
</evidence>
<keyword evidence="6 13" id="KW-0812">Transmembrane</keyword>
<dbReference type="InterPro" id="IPR005467">
    <property type="entry name" value="His_kinase_dom"/>
</dbReference>
<organism evidence="15 16">
    <name type="scientific">Pilimelia anulata</name>
    <dbReference type="NCBI Taxonomy" id="53371"/>
    <lineage>
        <taxon>Bacteria</taxon>
        <taxon>Bacillati</taxon>
        <taxon>Actinomycetota</taxon>
        <taxon>Actinomycetes</taxon>
        <taxon>Micromonosporales</taxon>
        <taxon>Micromonosporaceae</taxon>
        <taxon>Pilimelia</taxon>
    </lineage>
</organism>
<gene>
    <name evidence="15" type="ORF">GCM10010123_23360</name>
</gene>
<dbReference type="Gene3D" id="3.30.565.10">
    <property type="entry name" value="Histidine kinase-like ATPase, C-terminal domain"/>
    <property type="match status" value="1"/>
</dbReference>
<protein>
    <recommendedName>
        <fullName evidence="3">histidine kinase</fullName>
        <ecNumber evidence="3">2.7.13.3</ecNumber>
    </recommendedName>
</protein>
<dbReference type="Proteomes" id="UP000649739">
    <property type="component" value="Unassembled WGS sequence"/>
</dbReference>
<keyword evidence="10 13" id="KW-1133">Transmembrane helix</keyword>
<dbReference type="Pfam" id="PF02518">
    <property type="entry name" value="HATPase_c"/>
    <property type="match status" value="1"/>
</dbReference>
<keyword evidence="5" id="KW-0808">Transferase</keyword>
<dbReference type="EMBL" id="BMQB01000004">
    <property type="protein sequence ID" value="GGJ92784.1"/>
    <property type="molecule type" value="Genomic_DNA"/>
</dbReference>